<evidence type="ECO:0000256" key="3">
    <source>
        <dbReference type="ARBA" id="ARBA00023315"/>
    </source>
</evidence>
<evidence type="ECO:0000313" key="8">
    <source>
        <dbReference type="EMBL" id="CAE0447164.1"/>
    </source>
</evidence>
<dbReference type="GO" id="GO:0003985">
    <property type="term" value="F:acetyl-CoA C-acetyltransferase activity"/>
    <property type="evidence" value="ECO:0007669"/>
    <property type="project" value="TreeGrafter"/>
</dbReference>
<accession>A0A7S3PQD7</accession>
<gene>
    <name evidence="8" type="ORF">ASTO00021_LOCUS17144</name>
</gene>
<evidence type="ECO:0000256" key="4">
    <source>
        <dbReference type="PIRSR" id="PIRSR000429-1"/>
    </source>
</evidence>
<dbReference type="InterPro" id="IPR020615">
    <property type="entry name" value="Thiolase_acyl_enz_int_AS"/>
</dbReference>
<reference evidence="8" key="1">
    <citation type="submission" date="2021-01" db="EMBL/GenBank/DDBJ databases">
        <authorList>
            <person name="Corre E."/>
            <person name="Pelletier E."/>
            <person name="Niang G."/>
            <person name="Scheremetjew M."/>
            <person name="Finn R."/>
            <person name="Kale V."/>
            <person name="Holt S."/>
            <person name="Cochrane G."/>
            <person name="Meng A."/>
            <person name="Brown T."/>
            <person name="Cohen L."/>
        </authorList>
    </citation>
    <scope>NUCLEOTIDE SEQUENCE</scope>
    <source>
        <strain evidence="8">GSBS06</strain>
    </source>
</reference>
<dbReference type="NCBIfam" id="TIGR01930">
    <property type="entry name" value="AcCoA-C-Actrans"/>
    <property type="match status" value="1"/>
</dbReference>
<dbReference type="Pfam" id="PF00108">
    <property type="entry name" value="Thiolase_N"/>
    <property type="match status" value="1"/>
</dbReference>
<dbReference type="InterPro" id="IPR020610">
    <property type="entry name" value="Thiolase_AS"/>
</dbReference>
<dbReference type="FunFam" id="3.40.47.10:FF:000010">
    <property type="entry name" value="Acetyl-CoA acetyltransferase (Thiolase)"/>
    <property type="match status" value="1"/>
</dbReference>
<dbReference type="Gene3D" id="3.40.47.10">
    <property type="match status" value="2"/>
</dbReference>
<dbReference type="InterPro" id="IPR020613">
    <property type="entry name" value="Thiolase_CS"/>
</dbReference>
<sequence length="398" mass="41872">MSQKLAKDVFIVAAKRTAFGTFGGAIKNKSAVELGAIAAQAALDQIGPNAAEIIDSVCVGNVSQTTQDCSYLARHVGLKAGVPVEKPALTVNRLCGSGFQSIITGCQEILLGESEVVLSGGAESMSLAPHTAHIRFGVPLGQNPPMTDSLWEALTDKHAKLPMAMTAENLAEKCGINKEQSDEWALRSQQRWKAANDAGFFKNEIVPMTIKGRKGEVTFDTDEHPRPQTQLENLTKLKALFKKDGCVSAGNASGIADGAGAIVVASQDAVNKHGLTPLARIVSYAVAGVPPEIMGYGPVPSMRMALDKAGLTFDDMDLIEINEAFACQFLACQKDLGFDMEKANLNGGAIAMGHPTGASGSRIMGHLAYELQRTGKRYAIGSACIGGGQGIAIVVEKC</sequence>
<dbReference type="PANTHER" id="PTHR18919">
    <property type="entry name" value="ACETYL-COA C-ACYLTRANSFERASE"/>
    <property type="match status" value="1"/>
</dbReference>
<evidence type="ECO:0000256" key="2">
    <source>
        <dbReference type="ARBA" id="ARBA00022679"/>
    </source>
</evidence>
<feature type="domain" description="Thiolase C-terminal" evidence="7">
    <location>
        <begin position="275"/>
        <end position="397"/>
    </location>
</feature>
<comment type="similarity">
    <text evidence="1 5">Belongs to the thiolase-like superfamily. Thiolase family.</text>
</comment>
<organism evidence="8">
    <name type="scientific">Aplanochytrium stocchinoi</name>
    <dbReference type="NCBI Taxonomy" id="215587"/>
    <lineage>
        <taxon>Eukaryota</taxon>
        <taxon>Sar</taxon>
        <taxon>Stramenopiles</taxon>
        <taxon>Bigyra</taxon>
        <taxon>Labyrinthulomycetes</taxon>
        <taxon>Thraustochytrida</taxon>
        <taxon>Thraustochytriidae</taxon>
        <taxon>Aplanochytrium</taxon>
    </lineage>
</organism>
<dbReference type="AlphaFoldDB" id="A0A7S3PQD7"/>
<dbReference type="PROSITE" id="PS00099">
    <property type="entry name" value="THIOLASE_3"/>
    <property type="match status" value="1"/>
</dbReference>
<evidence type="ECO:0000256" key="5">
    <source>
        <dbReference type="RuleBase" id="RU003557"/>
    </source>
</evidence>
<keyword evidence="2 5" id="KW-0808">Transferase</keyword>
<dbReference type="GO" id="GO:0006635">
    <property type="term" value="P:fatty acid beta-oxidation"/>
    <property type="evidence" value="ECO:0007669"/>
    <property type="project" value="TreeGrafter"/>
</dbReference>
<dbReference type="PANTHER" id="PTHR18919:SF107">
    <property type="entry name" value="ACETYL-COA ACETYLTRANSFERASE, CYTOSOLIC"/>
    <property type="match status" value="1"/>
</dbReference>
<dbReference type="InterPro" id="IPR016039">
    <property type="entry name" value="Thiolase-like"/>
</dbReference>
<feature type="active site" description="Proton acceptor" evidence="4">
    <location>
        <position position="354"/>
    </location>
</feature>
<protein>
    <submittedName>
        <fullName evidence="8">Uncharacterized protein</fullName>
    </submittedName>
</protein>
<evidence type="ECO:0000256" key="1">
    <source>
        <dbReference type="ARBA" id="ARBA00010982"/>
    </source>
</evidence>
<evidence type="ECO:0000259" key="7">
    <source>
        <dbReference type="Pfam" id="PF02803"/>
    </source>
</evidence>
<keyword evidence="3 5" id="KW-0012">Acyltransferase</keyword>
<dbReference type="PIRSF" id="PIRSF000429">
    <property type="entry name" value="Ac-CoA_Ac_transf"/>
    <property type="match status" value="1"/>
</dbReference>
<proteinExistence type="inferred from homology"/>
<dbReference type="Pfam" id="PF02803">
    <property type="entry name" value="Thiolase_C"/>
    <property type="match status" value="1"/>
</dbReference>
<feature type="active site" description="Acyl-thioester intermediate" evidence="4">
    <location>
        <position position="95"/>
    </location>
</feature>
<dbReference type="PROSITE" id="PS00098">
    <property type="entry name" value="THIOLASE_1"/>
    <property type="match status" value="1"/>
</dbReference>
<dbReference type="EMBL" id="HBIN01022309">
    <property type="protein sequence ID" value="CAE0447164.1"/>
    <property type="molecule type" value="Transcribed_RNA"/>
</dbReference>
<dbReference type="SUPFAM" id="SSF53901">
    <property type="entry name" value="Thiolase-like"/>
    <property type="match status" value="2"/>
</dbReference>
<feature type="domain" description="Thiolase N-terminal" evidence="6">
    <location>
        <begin position="9"/>
        <end position="267"/>
    </location>
</feature>
<dbReference type="InterPro" id="IPR020616">
    <property type="entry name" value="Thiolase_N"/>
</dbReference>
<dbReference type="InterPro" id="IPR002155">
    <property type="entry name" value="Thiolase"/>
</dbReference>
<dbReference type="PROSITE" id="PS00737">
    <property type="entry name" value="THIOLASE_2"/>
    <property type="match status" value="1"/>
</dbReference>
<dbReference type="CDD" id="cd00751">
    <property type="entry name" value="thiolase"/>
    <property type="match status" value="1"/>
</dbReference>
<name>A0A7S3PQD7_9STRA</name>
<dbReference type="InterPro" id="IPR020617">
    <property type="entry name" value="Thiolase_C"/>
</dbReference>
<feature type="active site" description="Proton acceptor" evidence="4">
    <location>
        <position position="384"/>
    </location>
</feature>
<evidence type="ECO:0000259" key="6">
    <source>
        <dbReference type="Pfam" id="PF00108"/>
    </source>
</evidence>
<dbReference type="GO" id="GO:0005739">
    <property type="term" value="C:mitochondrion"/>
    <property type="evidence" value="ECO:0007669"/>
    <property type="project" value="TreeGrafter"/>
</dbReference>